<feature type="compositionally biased region" description="Polar residues" evidence="1">
    <location>
        <begin position="236"/>
        <end position="246"/>
    </location>
</feature>
<dbReference type="Pfam" id="PF00024">
    <property type="entry name" value="PAN_1"/>
    <property type="match status" value="2"/>
</dbReference>
<dbReference type="AlphaFoldDB" id="A0A077ZBA3"/>
<organism evidence="4 5">
    <name type="scientific">Trichuris trichiura</name>
    <name type="common">Whipworm</name>
    <name type="synonym">Trichocephalus trichiurus</name>
    <dbReference type="NCBI Taxonomy" id="36087"/>
    <lineage>
        <taxon>Eukaryota</taxon>
        <taxon>Metazoa</taxon>
        <taxon>Ecdysozoa</taxon>
        <taxon>Nematoda</taxon>
        <taxon>Enoplea</taxon>
        <taxon>Dorylaimia</taxon>
        <taxon>Trichinellida</taxon>
        <taxon>Trichuridae</taxon>
        <taxon>Trichuris</taxon>
    </lineage>
</organism>
<feature type="compositionally biased region" description="Polar residues" evidence="1">
    <location>
        <begin position="465"/>
        <end position="477"/>
    </location>
</feature>
<dbReference type="OrthoDB" id="5913843at2759"/>
<feature type="chain" id="PRO_5001728566" evidence="2">
    <location>
        <begin position="25"/>
        <end position="554"/>
    </location>
</feature>
<dbReference type="SUPFAM" id="SSF57414">
    <property type="entry name" value="Hairpin loop containing domain-like"/>
    <property type="match status" value="2"/>
</dbReference>
<dbReference type="CDD" id="cd01099">
    <property type="entry name" value="PAN_AP_HGF"/>
    <property type="match status" value="1"/>
</dbReference>
<dbReference type="Proteomes" id="UP000030665">
    <property type="component" value="Unassembled WGS sequence"/>
</dbReference>
<evidence type="ECO:0000256" key="2">
    <source>
        <dbReference type="SAM" id="SignalP"/>
    </source>
</evidence>
<dbReference type="PROSITE" id="PS50948">
    <property type="entry name" value="PAN"/>
    <property type="match status" value="1"/>
</dbReference>
<sequence length="554" mass="60463">MMLFWTVRLALAVLAALKVAFCAAETAQKGRTASAFRQPKEPKEVVCPLNRVAYIVSFNRRLHDFTRLNIAPVSEAQCLSICAKEQHLDGIKLLCSSVTYSARLQRCSVHRNSAKPSGNRQLINDATTTVADEAKRNCKSPMFYRVDNAKLSNAANAINDHQTLTGCLNLCASKKEQCKSVMYLPEEQSCIMNAYSAVQTGRQLHREPRRNVIYLENGCALRNQAKARRIHERNHSATLPSPVSKENTPKKVDQLLPALRPAISVKKLNLPKNHIPTVKAGQKGSQLAGQTKLKGVNLHQPSPVTLSRPQLHSNGVKPLSSKNVFGTPGGHQLAGNPGIQLGSTKSTKPRLNEMKSVGKYPTQNNIAVGSSHELNALTTFGNDHRSNFIGDSGLLRQSQTRYATNEKAQVAQNGAVLLNSPESVVPSESSDSESRFSVSITPVDPNTEKKTTSVNAVDFQKQKSRFSTGSSGNSATAESFLERSPKTSQLPTSTDGMPDETEVTSPWSAWSLCSVFHTDQPCLGEQKLGFQARRCLASPKFCKGPLIRYCALAC</sequence>
<accession>A0A077ZBA3</accession>
<dbReference type="InterPro" id="IPR003609">
    <property type="entry name" value="Pan_app"/>
</dbReference>
<evidence type="ECO:0000313" key="4">
    <source>
        <dbReference type="EMBL" id="CDW57622.1"/>
    </source>
</evidence>
<keyword evidence="2" id="KW-0732">Signal</keyword>
<protein>
    <submittedName>
        <fullName evidence="4">PAN 1 domain containing protein</fullName>
    </submittedName>
</protein>
<feature type="domain" description="Apple" evidence="3">
    <location>
        <begin position="138"/>
        <end position="219"/>
    </location>
</feature>
<dbReference type="EMBL" id="HG806190">
    <property type="protein sequence ID" value="CDW57622.1"/>
    <property type="molecule type" value="Genomic_DNA"/>
</dbReference>
<dbReference type="SMART" id="SM00473">
    <property type="entry name" value="PAN_AP"/>
    <property type="match status" value="2"/>
</dbReference>
<reference evidence="4" key="2">
    <citation type="submission" date="2014-03" db="EMBL/GenBank/DDBJ databases">
        <title>The whipworm genome and dual-species transcriptomics of an intimate host-pathogen interaction.</title>
        <authorList>
            <person name="Foth B.J."/>
            <person name="Tsai I.J."/>
            <person name="Reid A.J."/>
            <person name="Bancroft A.J."/>
            <person name="Nichol S."/>
            <person name="Tracey A."/>
            <person name="Holroyd N."/>
            <person name="Cotton J.A."/>
            <person name="Stanley E.J."/>
            <person name="Zarowiecki M."/>
            <person name="Liu J.Z."/>
            <person name="Huckvale T."/>
            <person name="Cooper P.J."/>
            <person name="Grencis R.K."/>
            <person name="Berriman M."/>
        </authorList>
    </citation>
    <scope>NUCLEOTIDE SEQUENCE [LARGE SCALE GENOMIC DNA]</scope>
</reference>
<dbReference type="Gene3D" id="3.50.4.10">
    <property type="entry name" value="Hepatocyte Growth Factor"/>
    <property type="match status" value="1"/>
</dbReference>
<name>A0A077ZBA3_TRITR</name>
<feature type="region of interest" description="Disordered" evidence="1">
    <location>
        <begin position="229"/>
        <end position="248"/>
    </location>
</feature>
<evidence type="ECO:0000259" key="3">
    <source>
        <dbReference type="PROSITE" id="PS50948"/>
    </source>
</evidence>
<keyword evidence="5" id="KW-1185">Reference proteome</keyword>
<feature type="compositionally biased region" description="Low complexity" evidence="1">
    <location>
        <begin position="421"/>
        <end position="439"/>
    </location>
</feature>
<evidence type="ECO:0000313" key="5">
    <source>
        <dbReference type="Proteomes" id="UP000030665"/>
    </source>
</evidence>
<feature type="compositionally biased region" description="Polar residues" evidence="1">
    <location>
        <begin position="486"/>
        <end position="495"/>
    </location>
</feature>
<proteinExistence type="predicted"/>
<feature type="signal peptide" evidence="2">
    <location>
        <begin position="1"/>
        <end position="24"/>
    </location>
</feature>
<reference evidence="4" key="1">
    <citation type="submission" date="2014-01" db="EMBL/GenBank/DDBJ databases">
        <authorList>
            <person name="Aslett M."/>
        </authorList>
    </citation>
    <scope>NUCLEOTIDE SEQUENCE</scope>
</reference>
<dbReference type="STRING" id="36087.A0A077ZBA3"/>
<gene>
    <name evidence="4" type="ORF">TTRE_0000591401</name>
</gene>
<feature type="region of interest" description="Disordered" evidence="1">
    <location>
        <begin position="421"/>
        <end position="501"/>
    </location>
</feature>
<evidence type="ECO:0000256" key="1">
    <source>
        <dbReference type="SAM" id="MobiDB-lite"/>
    </source>
</evidence>